<accession>A0A495XLG5</accession>
<name>A0A495XLG5_9PSEU</name>
<protein>
    <submittedName>
        <fullName evidence="1">Uncharacterized protein</fullName>
    </submittedName>
</protein>
<reference evidence="1 2" key="1">
    <citation type="submission" date="2018-10" db="EMBL/GenBank/DDBJ databases">
        <title>Sequencing the genomes of 1000 actinobacteria strains.</title>
        <authorList>
            <person name="Klenk H.-P."/>
        </authorList>
    </citation>
    <scope>NUCLEOTIDE SEQUENCE [LARGE SCALE GENOMIC DNA]</scope>
    <source>
        <strain evidence="1 2">DSM 43911</strain>
    </source>
</reference>
<keyword evidence="2" id="KW-1185">Reference proteome</keyword>
<organism evidence="1 2">
    <name type="scientific">Saccharothrix variisporea</name>
    <dbReference type="NCBI Taxonomy" id="543527"/>
    <lineage>
        <taxon>Bacteria</taxon>
        <taxon>Bacillati</taxon>
        <taxon>Actinomycetota</taxon>
        <taxon>Actinomycetes</taxon>
        <taxon>Pseudonocardiales</taxon>
        <taxon>Pseudonocardiaceae</taxon>
        <taxon>Saccharothrix</taxon>
    </lineage>
</organism>
<gene>
    <name evidence="1" type="ORF">DFJ66_8090</name>
</gene>
<proteinExistence type="predicted"/>
<evidence type="ECO:0000313" key="1">
    <source>
        <dbReference type="EMBL" id="RKT74722.1"/>
    </source>
</evidence>
<dbReference type="Proteomes" id="UP000272729">
    <property type="component" value="Unassembled WGS sequence"/>
</dbReference>
<evidence type="ECO:0000313" key="2">
    <source>
        <dbReference type="Proteomes" id="UP000272729"/>
    </source>
</evidence>
<comment type="caution">
    <text evidence="1">The sequence shown here is derived from an EMBL/GenBank/DDBJ whole genome shotgun (WGS) entry which is preliminary data.</text>
</comment>
<dbReference type="AlphaFoldDB" id="A0A495XLG5"/>
<sequence>MNSRRADLPCSRDVLTLHDGRARSRPPATTTSEVVADVYVLDTRPRDDKARLPARQDAVQLTIGVDGCGLPDTVKPMVAVSCGASTPFQSALRTFAVRPRS</sequence>
<dbReference type="EMBL" id="RBXR01000001">
    <property type="protein sequence ID" value="RKT74722.1"/>
    <property type="molecule type" value="Genomic_DNA"/>
</dbReference>